<sequence>MDVFCMPVVFIKGATEMAEERMVSKEQGVEFAREHGCMYHETSACTSDDNVHDALVWGLVAGILDNEELVRAYHHDKLEQGRLRSQASLGHHAHMLTHSFSTSMHMQGMIGAVHHTC</sequence>
<organism evidence="1 2">
    <name type="scientific">Haematococcus lacustris</name>
    <name type="common">Green alga</name>
    <name type="synonym">Haematococcus pluvialis</name>
    <dbReference type="NCBI Taxonomy" id="44745"/>
    <lineage>
        <taxon>Eukaryota</taxon>
        <taxon>Viridiplantae</taxon>
        <taxon>Chlorophyta</taxon>
        <taxon>core chlorophytes</taxon>
        <taxon>Chlorophyceae</taxon>
        <taxon>CS clade</taxon>
        <taxon>Chlamydomonadales</taxon>
        <taxon>Haematococcaceae</taxon>
        <taxon>Haematococcus</taxon>
    </lineage>
</organism>
<reference evidence="1 2" key="1">
    <citation type="submission" date="2020-02" db="EMBL/GenBank/DDBJ databases">
        <title>Draft genome sequence of Haematococcus lacustris strain NIES-144.</title>
        <authorList>
            <person name="Morimoto D."/>
            <person name="Nakagawa S."/>
            <person name="Yoshida T."/>
            <person name="Sawayama S."/>
        </authorList>
    </citation>
    <scope>NUCLEOTIDE SEQUENCE [LARGE SCALE GENOMIC DNA]</scope>
    <source>
        <strain evidence="1 2">NIES-144</strain>
    </source>
</reference>
<dbReference type="GO" id="GO:0003924">
    <property type="term" value="F:GTPase activity"/>
    <property type="evidence" value="ECO:0007669"/>
    <property type="project" value="InterPro"/>
</dbReference>
<dbReference type="SUPFAM" id="SSF52540">
    <property type="entry name" value="P-loop containing nucleoside triphosphate hydrolases"/>
    <property type="match status" value="1"/>
</dbReference>
<keyword evidence="2" id="KW-1185">Reference proteome</keyword>
<comment type="caution">
    <text evidence="1">The sequence shown here is derived from an EMBL/GenBank/DDBJ whole genome shotgun (WGS) entry which is preliminary data.</text>
</comment>
<dbReference type="Pfam" id="PF00071">
    <property type="entry name" value="Ras"/>
    <property type="match status" value="1"/>
</dbReference>
<evidence type="ECO:0000313" key="2">
    <source>
        <dbReference type="Proteomes" id="UP000485058"/>
    </source>
</evidence>
<dbReference type="Proteomes" id="UP000485058">
    <property type="component" value="Unassembled WGS sequence"/>
</dbReference>
<accession>A0A699ZLJ9</accession>
<dbReference type="AlphaFoldDB" id="A0A699ZLJ9"/>
<gene>
    <name evidence="1" type="ORF">HaLaN_19340</name>
</gene>
<dbReference type="GO" id="GO:0005525">
    <property type="term" value="F:GTP binding"/>
    <property type="evidence" value="ECO:0007669"/>
    <property type="project" value="InterPro"/>
</dbReference>
<proteinExistence type="predicted"/>
<evidence type="ECO:0000313" key="1">
    <source>
        <dbReference type="EMBL" id="GFH21950.1"/>
    </source>
</evidence>
<dbReference type="Gene3D" id="3.40.50.300">
    <property type="entry name" value="P-loop containing nucleotide triphosphate hydrolases"/>
    <property type="match status" value="1"/>
</dbReference>
<name>A0A699ZLJ9_HAELA</name>
<dbReference type="EMBL" id="BLLF01001937">
    <property type="protein sequence ID" value="GFH21950.1"/>
    <property type="molecule type" value="Genomic_DNA"/>
</dbReference>
<dbReference type="InterPro" id="IPR027417">
    <property type="entry name" value="P-loop_NTPase"/>
</dbReference>
<dbReference type="InterPro" id="IPR001806">
    <property type="entry name" value="Small_GTPase"/>
</dbReference>
<protein>
    <submittedName>
        <fullName evidence="1">Uncharacterized protein</fullName>
    </submittedName>
</protein>